<protein>
    <submittedName>
        <fullName evidence="8">FMNH2-utilizing monooxygenase</fullName>
    </submittedName>
</protein>
<evidence type="ECO:0000256" key="1">
    <source>
        <dbReference type="ARBA" id="ARBA00022630"/>
    </source>
</evidence>
<dbReference type="InterPro" id="IPR011251">
    <property type="entry name" value="Luciferase-like_dom"/>
</dbReference>
<dbReference type="PANTHER" id="PTHR30011:SF16">
    <property type="entry name" value="C2H2 FINGER DOMAIN TRANSCRIPTION FACTOR (EUROFUNG)-RELATED"/>
    <property type="match status" value="1"/>
</dbReference>
<evidence type="ECO:0000256" key="5">
    <source>
        <dbReference type="ARBA" id="ARBA00033748"/>
    </source>
</evidence>
<organism evidence="8 9">
    <name type="scientific">Frankia canadensis</name>
    <dbReference type="NCBI Taxonomy" id="1836972"/>
    <lineage>
        <taxon>Bacteria</taxon>
        <taxon>Bacillati</taxon>
        <taxon>Actinomycetota</taxon>
        <taxon>Actinomycetes</taxon>
        <taxon>Frankiales</taxon>
        <taxon>Frankiaceae</taxon>
        <taxon>Frankia</taxon>
    </lineage>
</organism>
<dbReference type="EMBL" id="FZMO01000157">
    <property type="protein sequence ID" value="SNQ48334.1"/>
    <property type="molecule type" value="Genomic_DNA"/>
</dbReference>
<feature type="binding site" evidence="6">
    <location>
        <position position="58"/>
    </location>
    <ligand>
        <name>FMN</name>
        <dbReference type="ChEBI" id="CHEBI:58210"/>
    </ligand>
</feature>
<name>A0A2I2KRP0_9ACTN</name>
<dbReference type="PIRSF" id="PIRSF000337">
    <property type="entry name" value="NTA_MOA"/>
    <property type="match status" value="1"/>
</dbReference>
<dbReference type="GO" id="GO:0004497">
    <property type="term" value="F:monooxygenase activity"/>
    <property type="evidence" value="ECO:0007669"/>
    <property type="project" value="UniProtKB-KW"/>
</dbReference>
<gene>
    <name evidence="8" type="ORF">FRACA_240008</name>
</gene>
<feature type="domain" description="Luciferase-like" evidence="7">
    <location>
        <begin position="31"/>
        <end position="305"/>
    </location>
</feature>
<keyword evidence="9" id="KW-1185">Reference proteome</keyword>
<dbReference type="InterPro" id="IPR051260">
    <property type="entry name" value="Diverse_substr_monoxygenases"/>
</dbReference>
<evidence type="ECO:0000256" key="6">
    <source>
        <dbReference type="PIRSR" id="PIRSR000337-1"/>
    </source>
</evidence>
<dbReference type="InterPro" id="IPR016215">
    <property type="entry name" value="NTA_MOA"/>
</dbReference>
<reference evidence="8 9" key="1">
    <citation type="submission" date="2017-06" db="EMBL/GenBank/DDBJ databases">
        <authorList>
            <person name="Kim H.J."/>
            <person name="Triplett B.A."/>
        </authorList>
    </citation>
    <scope>NUCLEOTIDE SEQUENCE [LARGE SCALE GENOMIC DNA]</scope>
    <source>
        <strain evidence="8">FRACA_ARgP5</strain>
    </source>
</reference>
<dbReference type="OrthoDB" id="3265338at2"/>
<sequence>MTTDQSLHLAVALNDAGWHPAAWRAPDARPADLFTAAYWQDLAREAERGLLDFVTIEDSSEIQSVQAGQPDDRHDQVRGRLDPLLAATTMALATSSLGIVPSVTTRTDPYRLATGLATLDHLSGGRAGWRTIAVHRGAAGPLPAHREPRPSPPRTLDNPEVVAYLRRGFAAGSQTVDLVRQLWDTWGDDALVRQPDAGWFVDPAKVRALDITGDWFSVDGPATTPRPPQGHPVVITLSHTRYSHEFAARSADLAIVTPPGLDGLPQILADLREQEATVPRPAPLRVYADLLVLLEDTQAAADERRARLDELNGTPLTSDALIFTGTPGDLADLLHSWRSLGVTGFRLRPAALPHDLLAITQGLVPELRDRGVLRSRYGSGSLRERLGIAAAAPARLAAWAS</sequence>
<dbReference type="RefSeq" id="WP_101832031.1">
    <property type="nucleotide sequence ID" value="NZ_FZMO01000157.1"/>
</dbReference>
<dbReference type="Proteomes" id="UP000234331">
    <property type="component" value="Unassembled WGS sequence"/>
</dbReference>
<evidence type="ECO:0000256" key="2">
    <source>
        <dbReference type="ARBA" id="ARBA00022643"/>
    </source>
</evidence>
<dbReference type="Pfam" id="PF00296">
    <property type="entry name" value="Bac_luciferase"/>
    <property type="match status" value="1"/>
</dbReference>
<proteinExistence type="inferred from homology"/>
<dbReference type="SUPFAM" id="SSF51679">
    <property type="entry name" value="Bacterial luciferase-like"/>
    <property type="match status" value="1"/>
</dbReference>
<comment type="similarity">
    <text evidence="5">Belongs to the NtaA/SnaA/DszA monooxygenase family.</text>
</comment>
<evidence type="ECO:0000256" key="3">
    <source>
        <dbReference type="ARBA" id="ARBA00023002"/>
    </source>
</evidence>
<accession>A0A2I2KRP0</accession>
<keyword evidence="1 6" id="KW-0285">Flavoprotein</keyword>
<evidence type="ECO:0000256" key="4">
    <source>
        <dbReference type="ARBA" id="ARBA00023033"/>
    </source>
</evidence>
<dbReference type="GO" id="GO:0016705">
    <property type="term" value="F:oxidoreductase activity, acting on paired donors, with incorporation or reduction of molecular oxygen"/>
    <property type="evidence" value="ECO:0007669"/>
    <property type="project" value="InterPro"/>
</dbReference>
<dbReference type="PANTHER" id="PTHR30011">
    <property type="entry name" value="ALKANESULFONATE MONOOXYGENASE-RELATED"/>
    <property type="match status" value="1"/>
</dbReference>
<keyword evidence="3" id="KW-0560">Oxidoreductase</keyword>
<keyword evidence="4 8" id="KW-0503">Monooxygenase</keyword>
<dbReference type="InterPro" id="IPR036661">
    <property type="entry name" value="Luciferase-like_sf"/>
</dbReference>
<dbReference type="Gene3D" id="3.20.20.30">
    <property type="entry name" value="Luciferase-like domain"/>
    <property type="match status" value="1"/>
</dbReference>
<evidence type="ECO:0000259" key="7">
    <source>
        <dbReference type="Pfam" id="PF00296"/>
    </source>
</evidence>
<evidence type="ECO:0000313" key="8">
    <source>
        <dbReference type="EMBL" id="SNQ48334.1"/>
    </source>
</evidence>
<keyword evidence="2 6" id="KW-0288">FMN</keyword>
<evidence type="ECO:0000313" key="9">
    <source>
        <dbReference type="Proteomes" id="UP000234331"/>
    </source>
</evidence>
<dbReference type="AlphaFoldDB" id="A0A2I2KRP0"/>